<dbReference type="EMBL" id="AP015037">
    <property type="protein sequence ID" value="BAT83650.1"/>
    <property type="molecule type" value="Genomic_DNA"/>
</dbReference>
<name>A0A0S3RSR5_PHAAN</name>
<organism evidence="1 2">
    <name type="scientific">Vigna angularis var. angularis</name>
    <dbReference type="NCBI Taxonomy" id="157739"/>
    <lineage>
        <taxon>Eukaryota</taxon>
        <taxon>Viridiplantae</taxon>
        <taxon>Streptophyta</taxon>
        <taxon>Embryophyta</taxon>
        <taxon>Tracheophyta</taxon>
        <taxon>Spermatophyta</taxon>
        <taxon>Magnoliopsida</taxon>
        <taxon>eudicotyledons</taxon>
        <taxon>Gunneridae</taxon>
        <taxon>Pentapetalae</taxon>
        <taxon>rosids</taxon>
        <taxon>fabids</taxon>
        <taxon>Fabales</taxon>
        <taxon>Fabaceae</taxon>
        <taxon>Papilionoideae</taxon>
        <taxon>50 kb inversion clade</taxon>
        <taxon>NPAAA clade</taxon>
        <taxon>indigoferoid/millettioid clade</taxon>
        <taxon>Phaseoleae</taxon>
        <taxon>Vigna</taxon>
    </lineage>
</organism>
<keyword evidence="2" id="KW-1185">Reference proteome</keyword>
<reference evidence="1 2" key="1">
    <citation type="journal article" date="2015" name="Sci. Rep.">
        <title>The power of single molecule real-time sequencing technology in the de novo assembly of a eukaryotic genome.</title>
        <authorList>
            <person name="Sakai H."/>
            <person name="Naito K."/>
            <person name="Ogiso-Tanaka E."/>
            <person name="Takahashi Y."/>
            <person name="Iseki K."/>
            <person name="Muto C."/>
            <person name="Satou K."/>
            <person name="Teruya K."/>
            <person name="Shiroma A."/>
            <person name="Shimoji M."/>
            <person name="Hirano T."/>
            <person name="Itoh T."/>
            <person name="Kaga A."/>
            <person name="Tomooka N."/>
        </authorList>
    </citation>
    <scope>NUCLEOTIDE SEQUENCE [LARGE SCALE GENOMIC DNA]</scope>
    <source>
        <strain evidence="2">cv. Shumari</strain>
    </source>
</reference>
<evidence type="ECO:0000313" key="1">
    <source>
        <dbReference type="EMBL" id="BAT83650.1"/>
    </source>
</evidence>
<protein>
    <submittedName>
        <fullName evidence="1">Uncharacterized protein</fullName>
    </submittedName>
</protein>
<dbReference type="AlphaFoldDB" id="A0A0S3RSR5"/>
<sequence>MMEMMVFLSGWSTSKWEDLPNHQLHHSADREPLHFLNVQPPLSLFPGTCLPSSFKNETRSLQPLPSTSRNFPPFLRHFPLFKIKRTFGPYSNPCYA</sequence>
<proteinExistence type="predicted"/>
<evidence type="ECO:0000313" key="2">
    <source>
        <dbReference type="Proteomes" id="UP000291084"/>
    </source>
</evidence>
<dbReference type="Proteomes" id="UP000291084">
    <property type="component" value="Chromosome 4"/>
</dbReference>
<gene>
    <name evidence="1" type="primary">Vigan.04G083500</name>
    <name evidence="1" type="ORF">VIGAN_04083500</name>
</gene>
<accession>A0A0S3RSR5</accession>